<keyword evidence="18" id="KW-1161">Viral attachment to host cell</keyword>
<feature type="region of interest" description="Disordered" evidence="31">
    <location>
        <begin position="740"/>
        <end position="769"/>
    </location>
</feature>
<dbReference type="GO" id="GO:0005524">
    <property type="term" value="F:ATP binding"/>
    <property type="evidence" value="ECO:0007669"/>
    <property type="project" value="UniProtKB-KW"/>
</dbReference>
<dbReference type="SUPFAM" id="SSF88633">
    <property type="entry name" value="Positive stranded ssRNA viruses"/>
    <property type="match status" value="3"/>
</dbReference>
<proteinExistence type="inferred from homology"/>
<dbReference type="Pfam" id="PF12944">
    <property type="entry name" value="HAV_VP"/>
    <property type="match status" value="1"/>
</dbReference>
<evidence type="ECO:0000256" key="14">
    <source>
        <dbReference type="ARBA" id="ARBA00022695"/>
    </source>
</evidence>
<keyword evidence="9" id="KW-0597">Phosphoprotein</keyword>
<dbReference type="PRINTS" id="PR00918">
    <property type="entry name" value="CALICVIRUSNS"/>
</dbReference>
<dbReference type="GO" id="GO:0004197">
    <property type="term" value="F:cysteine-type endopeptidase activity"/>
    <property type="evidence" value="ECO:0007669"/>
    <property type="project" value="InterPro"/>
</dbReference>
<evidence type="ECO:0000256" key="4">
    <source>
        <dbReference type="ARBA" id="ARBA00020107"/>
    </source>
</evidence>
<dbReference type="SUPFAM" id="SSF56672">
    <property type="entry name" value="DNA/RNA polymerases"/>
    <property type="match status" value="1"/>
</dbReference>
<evidence type="ECO:0000256" key="26">
    <source>
        <dbReference type="ARBA" id="ARBA00023065"/>
    </source>
</evidence>
<dbReference type="Gene3D" id="1.20.960.20">
    <property type="match status" value="1"/>
</dbReference>
<dbReference type="RefSeq" id="YP_010796392.1">
    <property type="nucleotide sequence ID" value="NC_076012.1"/>
</dbReference>
<dbReference type="InterPro" id="IPR043502">
    <property type="entry name" value="DNA/RNA_pol_sf"/>
</dbReference>
<evidence type="ECO:0000256" key="15">
    <source>
        <dbReference type="ARBA" id="ARBA00022706"/>
    </source>
</evidence>
<comment type="subcellular location">
    <subcellularLocation>
        <location evidence="1">Host cytoplasmic vesicle membrane</location>
        <topology evidence="1">Peripheral membrane protein</topology>
        <orientation evidence="1">Cytoplasmic side</orientation>
    </subcellularLocation>
    <subcellularLocation>
        <location evidence="2">Virion</location>
    </subcellularLocation>
</comment>
<keyword evidence="28" id="KW-1035">Host cytoplasm</keyword>
<dbReference type="InterPro" id="IPR014759">
    <property type="entry name" value="Helicase_SF3_ssRNA_vir"/>
</dbReference>
<evidence type="ECO:0000259" key="34">
    <source>
        <dbReference type="PROSITE" id="PS51218"/>
    </source>
</evidence>
<evidence type="ECO:0000256" key="6">
    <source>
        <dbReference type="ARBA" id="ARBA00022484"/>
    </source>
</evidence>
<evidence type="ECO:0000256" key="9">
    <source>
        <dbReference type="ARBA" id="ARBA00022553"/>
    </source>
</evidence>
<evidence type="ECO:0000313" key="37">
    <source>
        <dbReference type="Proteomes" id="UP000502317"/>
    </source>
</evidence>
<dbReference type="SUPFAM" id="SSF50494">
    <property type="entry name" value="Trypsin-like serine proteases"/>
    <property type="match status" value="1"/>
</dbReference>
<reference evidence="36 37" key="1">
    <citation type="journal article" date="2018" name="Nature">
        <title>The evolutionary history of vertebrate RNA viruses.</title>
        <authorList>
            <person name="Shi M."/>
            <person name="Lin X.D."/>
            <person name="Chen X."/>
            <person name="Tian J.H."/>
            <person name="Chen L.J."/>
            <person name="Li K."/>
            <person name="Wang W."/>
            <person name="Eden J.S."/>
            <person name="Shen J.J."/>
            <person name="Liu L."/>
            <person name="Holmes E.C."/>
            <person name="Zhang Y.Z."/>
        </authorList>
    </citation>
    <scope>NUCLEOTIDE SEQUENCE [LARGE SCALE GENOMIC DNA]</scope>
    <source>
        <strain evidence="36 37">DSYC36136</strain>
    </source>
</reference>
<keyword evidence="8" id="KW-0191">Covalent protein-RNA linkage</keyword>
<dbReference type="GO" id="GO:0006351">
    <property type="term" value="P:DNA-templated transcription"/>
    <property type="evidence" value="ECO:0007669"/>
    <property type="project" value="InterPro"/>
</dbReference>
<feature type="domain" description="RdRp catalytic" evidence="33">
    <location>
        <begin position="2034"/>
        <end position="2155"/>
    </location>
</feature>
<keyword evidence="32" id="KW-0812">Transmembrane</keyword>
<dbReference type="GO" id="GO:0006508">
    <property type="term" value="P:proteolysis"/>
    <property type="evidence" value="ECO:0007669"/>
    <property type="project" value="UniProtKB-KW"/>
</dbReference>
<dbReference type="InterPro" id="IPR027417">
    <property type="entry name" value="P-loop_NTPase"/>
</dbReference>
<dbReference type="GO" id="GO:0019062">
    <property type="term" value="P:virion attachment to host cell"/>
    <property type="evidence" value="ECO:0007669"/>
    <property type="project" value="UniProtKB-KW"/>
</dbReference>
<evidence type="ECO:0000256" key="29">
    <source>
        <dbReference type="ARBA" id="ARBA00023296"/>
    </source>
</evidence>
<evidence type="ECO:0000256" key="16">
    <source>
        <dbReference type="ARBA" id="ARBA00022741"/>
    </source>
</evidence>
<name>A0A2P1GN56_9PICO</name>
<keyword evidence="29" id="KW-1160">Virus entry into host cell</keyword>
<evidence type="ECO:0000256" key="17">
    <source>
        <dbReference type="ARBA" id="ARBA00022801"/>
    </source>
</evidence>
<dbReference type="InterPro" id="IPR000605">
    <property type="entry name" value="Helicase_SF3_ssDNA/RNA_vir"/>
</dbReference>
<keyword evidence="17" id="KW-0378">Hydrolase</keyword>
<dbReference type="KEGG" id="vg:80533870"/>
<keyword evidence="12" id="KW-0645">Protease</keyword>
<dbReference type="InterPro" id="IPR043128">
    <property type="entry name" value="Rev_trsase/Diguanyl_cyclase"/>
</dbReference>
<accession>A0A2P1GN56</accession>
<dbReference type="PROSITE" id="PS51874">
    <property type="entry name" value="PCV_3C_PRO"/>
    <property type="match status" value="1"/>
</dbReference>
<dbReference type="GeneID" id="80533870"/>
<dbReference type="Pfam" id="PF00680">
    <property type="entry name" value="RdRP_1"/>
    <property type="match status" value="1"/>
</dbReference>
<dbReference type="GO" id="GO:0003723">
    <property type="term" value="F:RNA binding"/>
    <property type="evidence" value="ECO:0007669"/>
    <property type="project" value="InterPro"/>
</dbReference>
<feature type="domain" description="SF3 helicase" evidence="34">
    <location>
        <begin position="1229"/>
        <end position="1393"/>
    </location>
</feature>
<evidence type="ECO:0000256" key="28">
    <source>
        <dbReference type="ARBA" id="ARBA00023200"/>
    </source>
</evidence>
<dbReference type="PROSITE" id="PS50507">
    <property type="entry name" value="RDRP_SSRNA_POS"/>
    <property type="match status" value="1"/>
</dbReference>
<evidence type="ECO:0000259" key="35">
    <source>
        <dbReference type="PROSITE" id="PS51874"/>
    </source>
</evidence>
<keyword evidence="37" id="KW-1185">Reference proteome</keyword>
<dbReference type="InterPro" id="IPR044067">
    <property type="entry name" value="PCV_3C_PRO"/>
</dbReference>
<keyword evidence="27 32" id="KW-0472">Membrane</keyword>
<keyword evidence="13" id="KW-0808">Transferase</keyword>
<evidence type="ECO:0000256" key="20">
    <source>
        <dbReference type="ARBA" id="ARBA00022807"/>
    </source>
</evidence>
<dbReference type="InterPro" id="IPR033703">
    <property type="entry name" value="Rhv-like"/>
</dbReference>
<dbReference type="GO" id="GO:0003724">
    <property type="term" value="F:RNA helicase activity"/>
    <property type="evidence" value="ECO:0007669"/>
    <property type="project" value="InterPro"/>
</dbReference>
<evidence type="ECO:0000256" key="7">
    <source>
        <dbReference type="ARBA" id="ARBA00022488"/>
    </source>
</evidence>
<evidence type="ECO:0000256" key="23">
    <source>
        <dbReference type="ARBA" id="ARBA00022870"/>
    </source>
</evidence>
<dbReference type="Pfam" id="PF00910">
    <property type="entry name" value="RNA_helicase"/>
    <property type="match status" value="1"/>
</dbReference>
<dbReference type="CDD" id="cd23229">
    <property type="entry name" value="Fipivirus_RdRp"/>
    <property type="match status" value="1"/>
</dbReference>
<keyword evidence="11" id="KW-0945">Host-virus interaction</keyword>
<keyword evidence="30" id="KW-0407">Ion channel</keyword>
<keyword evidence="26" id="KW-0406">Ion transport</keyword>
<dbReference type="GO" id="GO:0046718">
    <property type="term" value="P:symbiont entry into host cell"/>
    <property type="evidence" value="ECO:0007669"/>
    <property type="project" value="UniProtKB-KW"/>
</dbReference>
<evidence type="ECO:0000256" key="10">
    <source>
        <dbReference type="ARBA" id="ARBA00022561"/>
    </source>
</evidence>
<evidence type="ECO:0000256" key="32">
    <source>
        <dbReference type="SAM" id="Phobius"/>
    </source>
</evidence>
<dbReference type="PROSITE" id="PS51218">
    <property type="entry name" value="SF3_HELICASE_2"/>
    <property type="match status" value="1"/>
</dbReference>
<evidence type="ECO:0000256" key="27">
    <source>
        <dbReference type="ARBA" id="ARBA00023136"/>
    </source>
</evidence>
<keyword evidence="24" id="KW-0693">Viral RNA replication</keyword>
<dbReference type="GO" id="GO:0015267">
    <property type="term" value="F:channel activity"/>
    <property type="evidence" value="ECO:0007669"/>
    <property type="project" value="UniProtKB-KW"/>
</dbReference>
<evidence type="ECO:0000256" key="22">
    <source>
        <dbReference type="ARBA" id="ARBA00022844"/>
    </source>
</evidence>
<dbReference type="GO" id="GO:0005198">
    <property type="term" value="F:structural molecule activity"/>
    <property type="evidence" value="ECO:0007669"/>
    <property type="project" value="InterPro"/>
</dbReference>
<evidence type="ECO:0000256" key="5">
    <source>
        <dbReference type="ARBA" id="ARBA00022448"/>
    </source>
</evidence>
<evidence type="ECO:0000259" key="33">
    <source>
        <dbReference type="PROSITE" id="PS50507"/>
    </source>
</evidence>
<keyword evidence="23" id="KW-1043">Host membrane</keyword>
<evidence type="ECO:0000256" key="8">
    <source>
        <dbReference type="ARBA" id="ARBA00022520"/>
    </source>
</evidence>
<dbReference type="Gene3D" id="2.60.120.20">
    <property type="match status" value="3"/>
</dbReference>
<evidence type="ECO:0000256" key="21">
    <source>
        <dbReference type="ARBA" id="ARBA00022840"/>
    </source>
</evidence>
<sequence length="2287" mass="253068">MSMQKFGEGLDQTITGVTNMFAGLGVANEQNEEILLTPDRQTQLGAGAFLSVSQQSVSAQNTGSHQEQRTQASFDVPASLATQGERFFIVNSGTWTTSELRFEHISSTYLPSCFLNQRMSVFGHLAYHAYLRADFEVQIIINSTNFQQGALLLVAIPYEAAHDDAGAPAVRISERAALTLPHCLLNCNVNNTGAMRIPWLYTRNLKSIHQEARDPWVLQLLVWSPLTVATGTSTRVSFRILARMVNMELHGLRPYVPQMMRVSVEPGVGAINTSNSTSTVADQDMSLGPESFPFDATSAGGMWMKDMAKQIRTPCMLDVVTYSTIGQPAGTLLWQALVSPESESPTYHHVKHPTNLSALAQYFRYWRGDMIFTLQVMCTKFHSGRIMLSFVPEIKKPLKFEDHLSSSILLFDVNGVSSTADFRVPFMSDTMYRLTDAATGLLTLWVVNELTAPETVSHEVEMVLMVSGAESFQFYAPSWELTAQIKEGVAEADEGVTISSDGTVPAPDSTPISAASVVEDPTMLVSKTGTFPEVAPGKRTHTQSHVDMHNLMGRARLFQVLGITAVGADGYMFDIKFSTQNGPMRGLLRLAYMMRGPLRVVMVVEHGAQGQVSTCPWTMQVAYFPSPAPSSPITDDKIAAVGSVTITNNQTSTLKLLIPWYTNLTSVNVWGGPDMTFGHLYLKWFTSVSIRVRLYIAFDDTTQMLFPMPVQVLQGYTFGYSRQKLHTSVQALFKHDEDDVYGTEDETDSEDEGEDPGKQVREAASSSDEFRAQGGFEEMEGEMFPVGSLIRQPIACTLKLLWHYAVYVGGLSLIELVPEQDKFALWMTETSGKVRLAGCYEHDNWELVDVSPDPEITIRSAFSSIGRSGYSVLGLNCEVFARSCCMLGQEGQAEKFVKMATVGSAGALVASTVCMDWVPHAGKQQIKPEVPVKSWKDKLRLKSPAQQFARQLSQSLDETEMAQETKKFMSEATEAVQIGKTQVEELVGAVKEKLTPENLFSGVSKKRWLKMGAKATSVVLDLIAVSCEIAALVRTKEPETRNLLLGAMASRFGSQLMKFANTVMVIMDENMLPQGSVFHEELDTPEVREMFGMMVDSIWTQKMPEEFQPQGGVMSLMRDCSTASFALKSMSGFIAFMRQLFRKVVQWLNPKHILAQKWKMLGSMSKHVTEVAAEAARLAMKRTDSQKQKKDVCAKAEALHERILVLLDACSEDDTRGCLALVNALTRVEVRVAKIIIDNRTDSEAMRTEPVCCYLAGKPGSGKSISANALAVSLCNRLGLDPDTDIYSKPVGADYWDGYAKQQIMIIDDIGQNSDGEDWKDFCQIVSAATVRLNMAALTDKGATFKTPYIIMTSNQMIPKPNTVSTMAAIHRRLTYTILVEPHKSFEKASNPGQLDLQLAQASASLKGLQCCKYTPYMLGTNRAGGMDSVESEPVTFTKMAVDFYESFIEKKATTGKLKLMMNEIFAQGGGEEIEVVAQQKNGPALMRLTSVENENYNSGEWKELEVLACEYEDSVKKNRRKKKWMKRVLIGVSICGSVVGILGLVGGIVALSVDAQKRKMTPERAYAPGVSDSVINKIDDSLRAQRHAETSDVVRKNMVQIGWSKGEKRFLSGHGVFVTPSIMVCVTHCLAGDTLILSCEEDIVELKKEEYETKSLGGDLTAVMINTTRVRKRRNIVGSFMDEAELTRAYTGYAVGYTAAPTSRIMPFTNLRPTGSVDYPDPQDKTKRIELPNAVKALGVGESGLCGMPWISSVISTGCRIIGLHVAGSDSHSICQPIMREQLEELSALYPQCKIMCVQPAPMKVVTSGKSKIEPTVFHGWLPETKHPAALGPWTKGVINDPEVQLVVKHRAPIRPVPKNWHVAEAVAVVMGDELKTQVCQSYMPVLTMSQVVMGIPGLEGVDMKTSAGLPWSQLPQKERHKAKLLANPNFLDRVEHIVEYMTNPFVPMPVPEIYYSVHAKDETLSIDKAKMGRTRWIAAAPFHLVCAARRVFGRAVAAIHLTSPTTMKAYGIAVGMDPEKEWTQLALAKPGWPVIALDYSNFDGSLQSHVLTSACVLLGNLCGFPDGVGYRLAEFVAYSKQIVGDRMYTINGALPSGAPFTSILGSMCNFLMLLYTLSRATGQRMSAFQEWCHLCTYGDDVLVFVHPEVVVNADALAHEMYEVHGVTCTDATDKRLPPQLRELQNVTFLKRGFRRCQSCPFLTHPVMDKDTVWGMLTWKKKGSTYAELMRCAVSFMWHHGKEEYERFVGVMENHIGLIPVDQRSAAYNELCSYEELHDHWMNHKA</sequence>
<evidence type="ECO:0000313" key="36">
    <source>
        <dbReference type="EMBL" id="AVM87404.1"/>
    </source>
</evidence>
<evidence type="ECO:0000256" key="25">
    <source>
        <dbReference type="ARBA" id="ARBA00023039"/>
    </source>
</evidence>
<keyword evidence="6" id="KW-0696">RNA-directed RNA polymerase</keyword>
<keyword evidence="5" id="KW-0813">Transport</keyword>
<dbReference type="InterPro" id="IPR029053">
    <property type="entry name" value="Viral_coat"/>
</dbReference>
<dbReference type="GO" id="GO:0034220">
    <property type="term" value="P:monoatomic ion transmembrane transport"/>
    <property type="evidence" value="ECO:0007669"/>
    <property type="project" value="UniProtKB-KW"/>
</dbReference>
<dbReference type="InterPro" id="IPR007094">
    <property type="entry name" value="RNA-dir_pol_PSvirus"/>
</dbReference>
<dbReference type="GO" id="GO:0039694">
    <property type="term" value="P:viral RNA genome replication"/>
    <property type="evidence" value="ECO:0007669"/>
    <property type="project" value="InterPro"/>
</dbReference>
<evidence type="ECO:0000256" key="18">
    <source>
        <dbReference type="ARBA" id="ARBA00022804"/>
    </source>
</evidence>
<keyword evidence="14" id="KW-0548">Nucleotidyltransferase</keyword>
<feature type="transmembrane region" description="Helical" evidence="32">
    <location>
        <begin position="1529"/>
        <end position="1554"/>
    </location>
</feature>
<keyword evidence="21" id="KW-0067">ATP-binding</keyword>
<dbReference type="InterPro" id="IPR001676">
    <property type="entry name" value="Picornavirus_capsid"/>
</dbReference>
<evidence type="ECO:0000256" key="3">
    <source>
        <dbReference type="ARBA" id="ARBA00006029"/>
    </source>
</evidence>
<keyword evidence="19" id="KW-0347">Helicase</keyword>
<keyword evidence="32" id="KW-1133">Transmembrane helix</keyword>
<protein>
    <recommendedName>
        <fullName evidence="4">Genome polyprotein</fullName>
    </recommendedName>
</protein>
<dbReference type="GO" id="GO:0003968">
    <property type="term" value="F:RNA-directed RNA polymerase activity"/>
    <property type="evidence" value="ECO:0007669"/>
    <property type="project" value="UniProtKB-KW"/>
</dbReference>
<evidence type="ECO:0000256" key="19">
    <source>
        <dbReference type="ARBA" id="ARBA00022806"/>
    </source>
</evidence>
<keyword evidence="10" id="KW-0167">Capsid protein</keyword>
<evidence type="ECO:0000256" key="2">
    <source>
        <dbReference type="ARBA" id="ARBA00004328"/>
    </source>
</evidence>
<evidence type="ECO:0000256" key="30">
    <source>
        <dbReference type="ARBA" id="ARBA00023303"/>
    </source>
</evidence>
<dbReference type="GO" id="GO:0044162">
    <property type="term" value="C:host cell cytoplasmic vesicle membrane"/>
    <property type="evidence" value="ECO:0007669"/>
    <property type="project" value="UniProtKB-SubCell"/>
</dbReference>
<dbReference type="CDD" id="cd00205">
    <property type="entry name" value="rhv_like"/>
    <property type="match status" value="2"/>
</dbReference>
<dbReference type="InterPro" id="IPR024354">
    <property type="entry name" value="Hepatitis_A_VP1-2A"/>
</dbReference>
<feature type="compositionally biased region" description="Acidic residues" evidence="31">
    <location>
        <begin position="740"/>
        <end position="754"/>
    </location>
</feature>
<dbReference type="Gene3D" id="3.30.70.270">
    <property type="match status" value="1"/>
</dbReference>
<keyword evidence="20" id="KW-0788">Thiol protease</keyword>
<comment type="similarity">
    <text evidence="3">Belongs to the picornaviridae polyprotein family.</text>
</comment>
<organism evidence="36 37">
    <name type="scientific">fipivirus A1</name>
    <dbReference type="NCBI Taxonomy" id="2116201"/>
    <lineage>
        <taxon>Viruses</taxon>
        <taxon>Riboviria</taxon>
        <taxon>Orthornavirae</taxon>
        <taxon>Pisuviricota</taxon>
        <taxon>Pisoniviricetes</taxon>
        <taxon>Picornavirales</taxon>
        <taxon>Picornaviridae</taxon>
        <taxon>Heptrevirinae</taxon>
        <taxon>Fipivirus</taxon>
        <taxon>Fipivirus acarpi</taxon>
        <taxon>Fipivirus A</taxon>
    </lineage>
</organism>
<evidence type="ECO:0000256" key="11">
    <source>
        <dbReference type="ARBA" id="ARBA00022581"/>
    </source>
</evidence>
<dbReference type="InterPro" id="IPR009003">
    <property type="entry name" value="Peptidase_S1_PA"/>
</dbReference>
<evidence type="ECO:0000256" key="13">
    <source>
        <dbReference type="ARBA" id="ARBA00022679"/>
    </source>
</evidence>
<dbReference type="Pfam" id="PF00073">
    <property type="entry name" value="Rhv"/>
    <property type="match status" value="2"/>
</dbReference>
<dbReference type="SUPFAM" id="SSF52540">
    <property type="entry name" value="P-loop containing nucleoside triphosphate hydrolases"/>
    <property type="match status" value="1"/>
</dbReference>
<feature type="domain" description="Peptidase C3" evidence="35">
    <location>
        <begin position="1584"/>
        <end position="1784"/>
    </location>
</feature>
<keyword evidence="25" id="KW-1182">Viral ion channel</keyword>
<evidence type="ECO:0000256" key="1">
    <source>
        <dbReference type="ARBA" id="ARBA00004295"/>
    </source>
</evidence>
<dbReference type="EMBL" id="MG600068">
    <property type="protein sequence ID" value="AVM87404.1"/>
    <property type="molecule type" value="Genomic_RNA"/>
</dbReference>
<evidence type="ECO:0000256" key="12">
    <source>
        <dbReference type="ARBA" id="ARBA00022670"/>
    </source>
</evidence>
<dbReference type="Proteomes" id="UP000502317">
    <property type="component" value="Segment"/>
</dbReference>
<keyword evidence="16" id="KW-0547">Nucleotide-binding</keyword>
<keyword evidence="7" id="KW-1036">Host cytoplasmic vesicle</keyword>
<evidence type="ECO:0000256" key="31">
    <source>
        <dbReference type="SAM" id="MobiDB-lite"/>
    </source>
</evidence>
<keyword evidence="22" id="KW-0946">Virion</keyword>
<evidence type="ECO:0000256" key="24">
    <source>
        <dbReference type="ARBA" id="ARBA00022953"/>
    </source>
</evidence>
<dbReference type="InterPro" id="IPR043504">
    <property type="entry name" value="Peptidase_S1_PA_chymotrypsin"/>
</dbReference>
<dbReference type="InterPro" id="IPR001205">
    <property type="entry name" value="RNA-dir_pol_C"/>
</dbReference>
<dbReference type="Gene3D" id="2.40.10.10">
    <property type="entry name" value="Trypsin-like serine proteases"/>
    <property type="match status" value="1"/>
</dbReference>
<dbReference type="GO" id="GO:0039618">
    <property type="term" value="C:T=pseudo3 icosahedral viral capsid"/>
    <property type="evidence" value="ECO:0007669"/>
    <property type="project" value="UniProtKB-KW"/>
</dbReference>
<dbReference type="InterPro" id="IPR004004">
    <property type="entry name" value="Helic/Pol/Pept_Calicivir-typ"/>
</dbReference>
<keyword evidence="15" id="KW-1143">T=pseudo3 icosahedral capsid protein</keyword>